<feature type="region of interest" description="Disordered" evidence="6">
    <location>
        <begin position="271"/>
        <end position="295"/>
    </location>
</feature>
<dbReference type="GO" id="GO:0005739">
    <property type="term" value="C:mitochondrion"/>
    <property type="evidence" value="ECO:0007669"/>
    <property type="project" value="UniProtKB-SubCell"/>
</dbReference>
<dbReference type="PANTHER" id="PTHR13475">
    <property type="entry name" value="NEUGRIN"/>
    <property type="match status" value="1"/>
</dbReference>
<evidence type="ECO:0000256" key="4">
    <source>
        <dbReference type="ARBA" id="ARBA00013566"/>
    </source>
</evidence>
<comment type="similarity">
    <text evidence="3">Belongs to the RRG9 family.</text>
</comment>
<feature type="compositionally biased region" description="Basic and acidic residues" evidence="6">
    <location>
        <begin position="98"/>
        <end position="107"/>
    </location>
</feature>
<dbReference type="PANTHER" id="PTHR13475:SF3">
    <property type="entry name" value="NEUGRIN"/>
    <property type="match status" value="1"/>
</dbReference>
<proteinExistence type="inferred from homology"/>
<dbReference type="RefSeq" id="XP_056518275.1">
    <property type="nucleotide sequence ID" value="XM_056668445.1"/>
</dbReference>
<accession>A0A9W9GLL9</accession>
<evidence type="ECO:0000313" key="8">
    <source>
        <dbReference type="Proteomes" id="UP001149079"/>
    </source>
</evidence>
<name>A0A9W9GLL9_9EURO</name>
<gene>
    <name evidence="7" type="ORF">N7515_007701</name>
</gene>
<evidence type="ECO:0000256" key="6">
    <source>
        <dbReference type="SAM" id="MobiDB-lite"/>
    </source>
</evidence>
<evidence type="ECO:0000256" key="1">
    <source>
        <dbReference type="ARBA" id="ARBA00003548"/>
    </source>
</evidence>
<protein>
    <recommendedName>
        <fullName evidence="4">Required for respiratory growth protein 9, mitochondrial</fullName>
    </recommendedName>
</protein>
<evidence type="ECO:0000256" key="2">
    <source>
        <dbReference type="ARBA" id="ARBA00004173"/>
    </source>
</evidence>
<sequence length="295" mass="33809">MPTACAASSRLALPAVLRNVFRSQFAGKLGASPMITYRHSPASGPLISSGSQLKRTFASMPHLRDLQNIQADNAVPGHSASIDPTDATEPSKHASTRVKMDKPRAEKSGWSSHKRQPNRRREDSERTGRSDRERRLFRNESRREAKKDPLRKAELDKINQAKEDAARSGNTRPETWKVQKEALKEKFPTGWSPIKKLSPDALDGIRTLHAKAPEKFTTPVLAEEFGVSPEAIRRILKSKWRPSEDEMEHRRKRWETRHDRIWGRMAELGLRPSTDRTRPVSDYHVLYEDNNRERR</sequence>
<organism evidence="7 8">
    <name type="scientific">Penicillium bovifimosum</name>
    <dbReference type="NCBI Taxonomy" id="126998"/>
    <lineage>
        <taxon>Eukaryota</taxon>
        <taxon>Fungi</taxon>
        <taxon>Dikarya</taxon>
        <taxon>Ascomycota</taxon>
        <taxon>Pezizomycotina</taxon>
        <taxon>Eurotiomycetes</taxon>
        <taxon>Eurotiomycetidae</taxon>
        <taxon>Eurotiales</taxon>
        <taxon>Aspergillaceae</taxon>
        <taxon>Penicillium</taxon>
    </lineage>
</organism>
<feature type="compositionally biased region" description="Basic and acidic residues" evidence="6">
    <location>
        <begin position="119"/>
        <end position="166"/>
    </location>
</feature>
<comment type="subcellular location">
    <subcellularLocation>
        <location evidence="2">Mitochondrion</location>
    </subcellularLocation>
</comment>
<dbReference type="InterPro" id="IPR010487">
    <property type="entry name" value="NGRN/Rrg9"/>
</dbReference>
<dbReference type="Proteomes" id="UP001149079">
    <property type="component" value="Unassembled WGS sequence"/>
</dbReference>
<feature type="region of interest" description="Disordered" evidence="6">
    <location>
        <begin position="74"/>
        <end position="177"/>
    </location>
</feature>
<evidence type="ECO:0000256" key="5">
    <source>
        <dbReference type="ARBA" id="ARBA00022946"/>
    </source>
</evidence>
<reference evidence="7" key="1">
    <citation type="submission" date="2022-11" db="EMBL/GenBank/DDBJ databases">
        <authorList>
            <person name="Petersen C."/>
        </authorList>
    </citation>
    <scope>NUCLEOTIDE SEQUENCE</scope>
    <source>
        <strain evidence="7">IBT 22155</strain>
    </source>
</reference>
<dbReference type="EMBL" id="JAPQKL010000006">
    <property type="protein sequence ID" value="KAJ5123876.1"/>
    <property type="molecule type" value="Genomic_DNA"/>
</dbReference>
<evidence type="ECO:0000256" key="3">
    <source>
        <dbReference type="ARBA" id="ARBA00010895"/>
    </source>
</evidence>
<dbReference type="GeneID" id="81407615"/>
<reference evidence="7" key="2">
    <citation type="journal article" date="2023" name="IMA Fungus">
        <title>Comparative genomic study of the Penicillium genus elucidates a diverse pangenome and 15 lateral gene transfer events.</title>
        <authorList>
            <person name="Petersen C."/>
            <person name="Sorensen T."/>
            <person name="Nielsen M.R."/>
            <person name="Sondergaard T.E."/>
            <person name="Sorensen J.L."/>
            <person name="Fitzpatrick D.A."/>
            <person name="Frisvad J.C."/>
            <person name="Nielsen K.L."/>
        </authorList>
    </citation>
    <scope>NUCLEOTIDE SEQUENCE</scope>
    <source>
        <strain evidence="7">IBT 22155</strain>
    </source>
</reference>
<comment type="function">
    <text evidence="1">Required for respiratory activity and maintenance and expression of the mitochondrial genome.</text>
</comment>
<dbReference type="Pfam" id="PF06413">
    <property type="entry name" value="Neugrin"/>
    <property type="match status" value="1"/>
</dbReference>
<comment type="caution">
    <text evidence="7">The sequence shown here is derived from an EMBL/GenBank/DDBJ whole genome shotgun (WGS) entry which is preliminary data.</text>
</comment>
<dbReference type="AlphaFoldDB" id="A0A9W9GLL9"/>
<dbReference type="GO" id="GO:0005634">
    <property type="term" value="C:nucleus"/>
    <property type="evidence" value="ECO:0007669"/>
    <property type="project" value="TreeGrafter"/>
</dbReference>
<feature type="compositionally biased region" description="Basic and acidic residues" evidence="6">
    <location>
        <begin position="273"/>
        <end position="295"/>
    </location>
</feature>
<dbReference type="OrthoDB" id="5578174at2759"/>
<keyword evidence="5" id="KW-0809">Transit peptide</keyword>
<keyword evidence="8" id="KW-1185">Reference proteome</keyword>
<evidence type="ECO:0000313" key="7">
    <source>
        <dbReference type="EMBL" id="KAJ5123876.1"/>
    </source>
</evidence>